<sequence length="174" mass="19984">MKNKFLKILKRTLITIGILFALAFIANEIVYKMSIPDEFESANWSGKWNSSEYKLVGGKVLTSISTPIIENSKFKSPTLLYYNIWSLYKPGQIKVVEMNGAFGRENFGGNSELDNKNLQELEPLISNFFKAKISFSSGQMIEYNGMKWKDDKKIFGDYVSKFPWDLGEFEISEE</sequence>
<dbReference type="Proteomes" id="UP001139462">
    <property type="component" value="Unassembled WGS sequence"/>
</dbReference>
<dbReference type="EMBL" id="JAIRBB010000020">
    <property type="protein sequence ID" value="MCG2432107.1"/>
    <property type="molecule type" value="Genomic_DNA"/>
</dbReference>
<comment type="caution">
    <text evidence="2">The sequence shown here is derived from an EMBL/GenBank/DDBJ whole genome shotgun (WGS) entry which is preliminary data.</text>
</comment>
<evidence type="ECO:0000313" key="3">
    <source>
        <dbReference type="Proteomes" id="UP001139462"/>
    </source>
</evidence>
<keyword evidence="1" id="KW-0472">Membrane</keyword>
<feature type="transmembrane region" description="Helical" evidence="1">
    <location>
        <begin position="12"/>
        <end position="31"/>
    </location>
</feature>
<protein>
    <submittedName>
        <fullName evidence="2">Uncharacterized protein</fullName>
    </submittedName>
</protein>
<gene>
    <name evidence="2" type="ORF">K8344_13350</name>
</gene>
<keyword evidence="1" id="KW-0812">Transmembrane</keyword>
<keyword evidence="1" id="KW-1133">Transmembrane helix</keyword>
<proteinExistence type="predicted"/>
<dbReference type="AlphaFoldDB" id="A0A9X1R530"/>
<keyword evidence="3" id="KW-1185">Reference proteome</keyword>
<dbReference type="RefSeq" id="WP_237609175.1">
    <property type="nucleotide sequence ID" value="NZ_JAIRBB010000020.1"/>
</dbReference>
<evidence type="ECO:0000313" key="2">
    <source>
        <dbReference type="EMBL" id="MCG2432107.1"/>
    </source>
</evidence>
<organism evidence="2 3">
    <name type="scientific">Aequorivita xiaoshiensis</name>
    <dbReference type="NCBI Taxonomy" id="2874476"/>
    <lineage>
        <taxon>Bacteria</taxon>
        <taxon>Pseudomonadati</taxon>
        <taxon>Bacteroidota</taxon>
        <taxon>Flavobacteriia</taxon>
        <taxon>Flavobacteriales</taxon>
        <taxon>Flavobacteriaceae</taxon>
        <taxon>Aequorivita</taxon>
    </lineage>
</organism>
<evidence type="ECO:0000256" key="1">
    <source>
        <dbReference type="SAM" id="Phobius"/>
    </source>
</evidence>
<name>A0A9X1R530_9FLAO</name>
<accession>A0A9X1R530</accession>
<reference evidence="2" key="1">
    <citation type="submission" date="2021-09" db="EMBL/GenBank/DDBJ databases">
        <title>Genome of Aequorivita sp. strain F64183.</title>
        <authorList>
            <person name="Wang Y."/>
        </authorList>
    </citation>
    <scope>NUCLEOTIDE SEQUENCE</scope>
    <source>
        <strain evidence="2">F64183</strain>
    </source>
</reference>